<dbReference type="STRING" id="4781.A0A0P1ALW1"/>
<dbReference type="Pfam" id="PF25597">
    <property type="entry name" value="SH3_retrovirus"/>
    <property type="match status" value="1"/>
</dbReference>
<reference evidence="3" key="1">
    <citation type="submission" date="2014-09" db="EMBL/GenBank/DDBJ databases">
        <authorList>
            <person name="Sharma Rahul"/>
            <person name="Thines Marco"/>
        </authorList>
    </citation>
    <scope>NUCLEOTIDE SEQUENCE [LARGE SCALE GENOMIC DNA]</scope>
</reference>
<evidence type="ECO:0000313" key="3">
    <source>
        <dbReference type="Proteomes" id="UP000054928"/>
    </source>
</evidence>
<protein>
    <submittedName>
        <fullName evidence="2">Polyprotein</fullName>
    </submittedName>
</protein>
<name>A0A0P1ALW1_PLAHL</name>
<feature type="domain" description="Retroviral polymerase SH3-like" evidence="1">
    <location>
        <begin position="11"/>
        <end position="64"/>
    </location>
</feature>
<proteinExistence type="predicted"/>
<keyword evidence="3" id="KW-1185">Reference proteome</keyword>
<dbReference type="Proteomes" id="UP000054928">
    <property type="component" value="Unassembled WGS sequence"/>
</dbReference>
<organism evidence="2 3">
    <name type="scientific">Plasmopara halstedii</name>
    <name type="common">Downy mildew of sunflower</name>
    <dbReference type="NCBI Taxonomy" id="4781"/>
    <lineage>
        <taxon>Eukaryota</taxon>
        <taxon>Sar</taxon>
        <taxon>Stramenopiles</taxon>
        <taxon>Oomycota</taxon>
        <taxon>Peronosporomycetes</taxon>
        <taxon>Peronosporales</taxon>
        <taxon>Peronosporaceae</taxon>
        <taxon>Plasmopara</taxon>
    </lineage>
</organism>
<dbReference type="EMBL" id="CCYD01000610">
    <property type="protein sequence ID" value="CEG42009.1"/>
    <property type="molecule type" value="Genomic_DNA"/>
</dbReference>
<dbReference type="InterPro" id="IPR057670">
    <property type="entry name" value="SH3_retrovirus"/>
</dbReference>
<accession>A0A0P1ALW1</accession>
<evidence type="ECO:0000259" key="1">
    <source>
        <dbReference type="Pfam" id="PF25597"/>
    </source>
</evidence>
<dbReference type="RefSeq" id="XP_024578378.1">
    <property type="nucleotide sequence ID" value="XM_024727842.1"/>
</dbReference>
<sequence>MDHLRVFASHGYAYIDDVKRTKLEPKSFKCMFIGYAENVKGYRVFDLENAKIKVTRSVRLGEREVGGIYDTQEGGYEVKVQHQVDRQPVLDDPMEAVEKPIADVEMDDMDHAPNIDVQRLMPSESPVQKRFELTEYHQPTQCNTKIVWNCSDDEESAEGNEGPQAPKRARIDEDGLVAEAVLAYAVSIDDDMDLPSTYAQAMASDDAIKWREAIDAELCSHEESRMWRYEERLGAQLDHDANLPRNVVKMAMSCDTRHDKLRKDSNKSIASTFSRLILRSPA</sequence>
<dbReference type="GeneID" id="36407371"/>
<dbReference type="AlphaFoldDB" id="A0A0P1ALW1"/>
<evidence type="ECO:0000313" key="2">
    <source>
        <dbReference type="EMBL" id="CEG42009.1"/>
    </source>
</evidence>
<dbReference type="OrthoDB" id="122196at2759"/>